<dbReference type="EMBL" id="CP007536">
    <property type="protein sequence ID" value="AIC17230.1"/>
    <property type="molecule type" value="Genomic_DNA"/>
</dbReference>
<dbReference type="AlphaFoldDB" id="A0A060HQ31"/>
<dbReference type="HOGENOM" id="CLU_3094234_0_0_2"/>
<proteinExistence type="predicted"/>
<evidence type="ECO:0000313" key="1">
    <source>
        <dbReference type="EMBL" id="AIC17230.1"/>
    </source>
</evidence>
<dbReference type="OrthoDB" id="5658at2157"/>
<organism evidence="1 2">
    <name type="scientific">Nitrososphaera viennensis EN76</name>
    <dbReference type="NCBI Taxonomy" id="926571"/>
    <lineage>
        <taxon>Archaea</taxon>
        <taxon>Nitrososphaerota</taxon>
        <taxon>Nitrososphaeria</taxon>
        <taxon>Nitrososphaerales</taxon>
        <taxon>Nitrososphaeraceae</taxon>
        <taxon>Nitrososphaera</taxon>
    </lineage>
</organism>
<reference evidence="1 2" key="1">
    <citation type="journal article" date="2014" name="Int. J. Syst. Evol. Microbiol.">
        <title>Nitrososphaera viennensis gen. nov., sp. nov., an aerobic and mesophilic, ammonia-oxidizing archaeon from soil and a member of the archaeal phylum Thaumarchaeota.</title>
        <authorList>
            <person name="Stieglmeier M."/>
            <person name="Klingl A."/>
            <person name="Alves R.J."/>
            <person name="Rittmann S.K."/>
            <person name="Melcher M."/>
            <person name="Leisch N."/>
            <person name="Schleper C."/>
        </authorList>
    </citation>
    <scope>NUCLEOTIDE SEQUENCE [LARGE SCALE GENOMIC DNA]</scope>
    <source>
        <strain evidence="1">EN76</strain>
    </source>
</reference>
<keyword evidence="2" id="KW-1185">Reference proteome</keyword>
<dbReference type="Proteomes" id="UP000027093">
    <property type="component" value="Chromosome"/>
</dbReference>
<sequence length="52" mass="6264">MALLGLRQLFCDHEESFAYRKYDDFDFVEYCRCRRCGKVLKSFKGFDEDVRG</sequence>
<gene>
    <name evidence="1" type="ORF">NVIE_029520</name>
</gene>
<dbReference type="RefSeq" id="WP_158435257.1">
    <property type="nucleotide sequence ID" value="NZ_CP007536.1"/>
</dbReference>
<dbReference type="GeneID" id="74948189"/>
<evidence type="ECO:0000313" key="2">
    <source>
        <dbReference type="Proteomes" id="UP000027093"/>
    </source>
</evidence>
<dbReference type="STRING" id="926571.NVIE_029520"/>
<accession>A0A060HQ31</accession>
<protein>
    <submittedName>
        <fullName evidence="1">Uncharacterized protein</fullName>
    </submittedName>
</protein>
<name>A0A060HQ31_9ARCH</name>
<dbReference type="KEGG" id="nvn:NVIE_029520"/>